<proteinExistence type="predicted"/>
<evidence type="ECO:0000313" key="2">
    <source>
        <dbReference type="Proteomes" id="UP000019460"/>
    </source>
</evidence>
<dbReference type="Proteomes" id="UP000019460">
    <property type="component" value="Unassembled WGS sequence"/>
</dbReference>
<protein>
    <submittedName>
        <fullName evidence="1">Uncharacterized protein</fullName>
    </submittedName>
</protein>
<keyword evidence="2" id="KW-1185">Reference proteome</keyword>
<dbReference type="RefSeq" id="WP_043756182.1">
    <property type="nucleotide sequence ID" value="NZ_AONC01000055.1"/>
</dbReference>
<dbReference type="STRING" id="1249627.D779_3247"/>
<comment type="caution">
    <text evidence="1">The sequence shown here is derived from an EMBL/GenBank/DDBJ whole genome shotgun (WGS) entry which is preliminary data.</text>
</comment>
<gene>
    <name evidence="1" type="ORF">D779_3247</name>
</gene>
<name>W9V3J8_9GAMM</name>
<dbReference type="EMBL" id="AONC01000055">
    <property type="protein sequence ID" value="EXJ13884.1"/>
    <property type="molecule type" value="Genomic_DNA"/>
</dbReference>
<reference evidence="1 2" key="1">
    <citation type="submission" date="2012-11" db="EMBL/GenBank/DDBJ databases">
        <title>Genome assembly of Thiorhodococcus sp. AK35.</title>
        <authorList>
            <person name="Nupur N."/>
            <person name="Khatri I."/>
            <person name="Subramanian S."/>
            <person name="Pinnaka A."/>
        </authorList>
    </citation>
    <scope>NUCLEOTIDE SEQUENCE [LARGE SCALE GENOMIC DNA]</scope>
    <source>
        <strain evidence="1 2">AK35</strain>
    </source>
</reference>
<accession>W9V3J8</accession>
<evidence type="ECO:0000313" key="1">
    <source>
        <dbReference type="EMBL" id="EXJ13884.1"/>
    </source>
</evidence>
<organism evidence="1 2">
    <name type="scientific">Imhoffiella purpurea</name>
    <dbReference type="NCBI Taxonomy" id="1249627"/>
    <lineage>
        <taxon>Bacteria</taxon>
        <taxon>Pseudomonadati</taxon>
        <taxon>Pseudomonadota</taxon>
        <taxon>Gammaproteobacteria</taxon>
        <taxon>Chromatiales</taxon>
        <taxon>Chromatiaceae</taxon>
        <taxon>Imhoffiella</taxon>
    </lineage>
</organism>
<dbReference type="AlphaFoldDB" id="W9V3J8"/>
<sequence length="82" mass="9070">MSERTYTTSNQGGRVLPFPTRGAELENARIKKITITDEGKLAIALECELADEETLEHVRNLLLAQRGPVSVEFASKQGELDL</sequence>